<organism evidence="4 5">
    <name type="scientific">Saccharophagus degradans</name>
    <dbReference type="NCBI Taxonomy" id="86304"/>
    <lineage>
        <taxon>Bacteria</taxon>
        <taxon>Pseudomonadati</taxon>
        <taxon>Pseudomonadota</taxon>
        <taxon>Gammaproteobacteria</taxon>
        <taxon>Cellvibrionales</taxon>
        <taxon>Cellvibrionaceae</taxon>
        <taxon>Saccharophagus</taxon>
    </lineage>
</organism>
<dbReference type="PROSITE" id="PS01031">
    <property type="entry name" value="SHSP"/>
    <property type="match status" value="1"/>
</dbReference>
<reference evidence="4" key="1">
    <citation type="submission" date="2023-07" db="EMBL/GenBank/DDBJ databases">
        <title>Genome content predicts the carbon catabolic preferences of heterotrophic bacteria.</title>
        <authorList>
            <person name="Gralka M."/>
        </authorList>
    </citation>
    <scope>NUCLEOTIDE SEQUENCE</scope>
    <source>
        <strain evidence="4">I3M17_2</strain>
    </source>
</reference>
<proteinExistence type="inferred from homology"/>
<evidence type="ECO:0000259" key="3">
    <source>
        <dbReference type="PROSITE" id="PS01031"/>
    </source>
</evidence>
<evidence type="ECO:0000313" key="4">
    <source>
        <dbReference type="EMBL" id="MDO6422411.1"/>
    </source>
</evidence>
<dbReference type="PANTHER" id="PTHR11527">
    <property type="entry name" value="HEAT-SHOCK PROTEIN 20 FAMILY MEMBER"/>
    <property type="match status" value="1"/>
</dbReference>
<evidence type="ECO:0000256" key="1">
    <source>
        <dbReference type="PROSITE-ProRule" id="PRU00285"/>
    </source>
</evidence>
<dbReference type="AlphaFoldDB" id="A0AAW7X709"/>
<dbReference type="Proteomes" id="UP001169760">
    <property type="component" value="Unassembled WGS sequence"/>
</dbReference>
<protein>
    <submittedName>
        <fullName evidence="4">Hsp20/alpha crystallin family protein</fullName>
    </submittedName>
</protein>
<accession>A0AAW7X709</accession>
<comment type="caution">
    <text evidence="4">The sequence shown here is derived from an EMBL/GenBank/DDBJ whole genome shotgun (WGS) entry which is preliminary data.</text>
</comment>
<dbReference type="RefSeq" id="WP_303492409.1">
    <property type="nucleotide sequence ID" value="NZ_JAUOPB010000005.1"/>
</dbReference>
<dbReference type="EMBL" id="JAUOPB010000005">
    <property type="protein sequence ID" value="MDO6422411.1"/>
    <property type="molecule type" value="Genomic_DNA"/>
</dbReference>
<feature type="domain" description="SHSP" evidence="3">
    <location>
        <begin position="82"/>
        <end position="196"/>
    </location>
</feature>
<gene>
    <name evidence="4" type="ORF">Q4521_07990</name>
</gene>
<evidence type="ECO:0000313" key="5">
    <source>
        <dbReference type="Proteomes" id="UP001169760"/>
    </source>
</evidence>
<comment type="similarity">
    <text evidence="1 2">Belongs to the small heat shock protein (HSP20) family.</text>
</comment>
<evidence type="ECO:0000256" key="2">
    <source>
        <dbReference type="RuleBase" id="RU003616"/>
    </source>
</evidence>
<dbReference type="CDD" id="cd06464">
    <property type="entry name" value="ACD_sHsps-like"/>
    <property type="match status" value="1"/>
</dbReference>
<dbReference type="InterPro" id="IPR002068">
    <property type="entry name" value="A-crystallin/Hsp20_dom"/>
</dbReference>
<dbReference type="Gene3D" id="2.60.40.790">
    <property type="match status" value="1"/>
</dbReference>
<name>A0AAW7X709_9GAMM</name>
<dbReference type="InterPro" id="IPR008978">
    <property type="entry name" value="HSP20-like_chaperone"/>
</dbReference>
<dbReference type="Pfam" id="PF00011">
    <property type="entry name" value="HSP20"/>
    <property type="match status" value="1"/>
</dbReference>
<sequence length="197" mass="21975">MNLQTLNPWNWFKHEEAAKQHAAAPAIHSAENSDTNAPQLNSLIQLHQQMDKLFDDVFSSFGFPSLGARFADANLLTNRANSLLGGYRPNVDVSGDKTHYHISLDVPGLSESDISIDVSNDVLTIRGSKEEKAEQNEKHVYRMERRYGSFQRTLSLPSDANTDDITAQLKDGVLNLVIAKKDLPPEDVKRIPINSVH</sequence>
<dbReference type="SUPFAM" id="SSF49764">
    <property type="entry name" value="HSP20-like chaperones"/>
    <property type="match status" value="1"/>
</dbReference>
<dbReference type="InterPro" id="IPR031107">
    <property type="entry name" value="Small_HSP"/>
</dbReference>